<sequence length="305" mass="35411">MPCYFPLKGFYGKVAGASGKRPIVFKETQADRDGIDCPIRIPCGRCVGCKLERSRQWAIRCMHEKQMHQDSSFLTLTYSDEFLPSDRSLSKRDLQLFMKRLRKARGDGIRFFACGEYGEVTNRPHYHVLLFNCSFPDQSFYKDGKTGGPLYTSKAVDRLWPFGGNVIGSVTFDSCAYVARYILDKRSGPQFADWYEWVDDCGEVHSLEPEFLVMSRRPGIGLAWFKKFGAHAFEWDSVIMNGKEIRPPRYYDSKFELLDPDRMVDIKELRREKAKQFDPADATPDRRRVREQVEIAKLSRFKRDT</sequence>
<proteinExistence type="predicted"/>
<name>A0A4P8PKB6_9VIRU</name>
<evidence type="ECO:0000313" key="2">
    <source>
        <dbReference type="EMBL" id="QCQ84948.1"/>
    </source>
</evidence>
<evidence type="ECO:0000259" key="1">
    <source>
        <dbReference type="Pfam" id="PF23343"/>
    </source>
</evidence>
<organism evidence="2">
    <name type="scientific">Blackfly microvirus SF02</name>
    <dbReference type="NCBI Taxonomy" id="2576452"/>
    <lineage>
        <taxon>Viruses</taxon>
        <taxon>Monodnaviria</taxon>
        <taxon>Sangervirae</taxon>
        <taxon>Phixviricota</taxon>
        <taxon>Malgrandaviricetes</taxon>
        <taxon>Petitvirales</taxon>
        <taxon>Microviridae</taxon>
        <taxon>Microvirus</taxon>
    </lineage>
</organism>
<dbReference type="InterPro" id="IPR056906">
    <property type="entry name" value="ORF2/G2P_dom"/>
</dbReference>
<dbReference type="Proteomes" id="UP000322246">
    <property type="component" value="Segment"/>
</dbReference>
<protein>
    <submittedName>
        <fullName evidence="2">Replication initiator protein</fullName>
    </submittedName>
</protein>
<dbReference type="EMBL" id="MK249195">
    <property type="protein sequence ID" value="QCQ84948.1"/>
    <property type="molecule type" value="Genomic_DNA"/>
</dbReference>
<accession>A0A4P8PKB6</accession>
<feature type="domain" description="Replication-associated protein ORF2/G2P" evidence="1">
    <location>
        <begin position="72"/>
        <end position="184"/>
    </location>
</feature>
<reference evidence="2" key="1">
    <citation type="submission" date="2018-12" db="EMBL/GenBank/DDBJ databases">
        <title>Singled stranded DNA viruses identified in blackflies (Austrosimulium ungulatum) sampled in New Zealand.</title>
        <authorList>
            <person name="Kraberger S."/>
            <person name="Fontenele R.S."/>
            <person name="Schmidlin K."/>
            <person name="Walters M."/>
            <person name="Varsani A."/>
        </authorList>
    </citation>
    <scope>NUCLEOTIDE SEQUENCE [LARGE SCALE GENOMIC DNA]</scope>
    <source>
        <strain evidence="2">130</strain>
    </source>
</reference>
<dbReference type="Pfam" id="PF23343">
    <property type="entry name" value="REP_ORF2-G2P"/>
    <property type="match status" value="1"/>
</dbReference>